<accession>A0A0B2VBC0</accession>
<feature type="transmembrane region" description="Helical" evidence="5">
    <location>
        <begin position="261"/>
        <end position="286"/>
    </location>
</feature>
<feature type="transmembrane region" description="Helical" evidence="5">
    <location>
        <begin position="306"/>
        <end position="332"/>
    </location>
</feature>
<dbReference type="AlphaFoldDB" id="A0A0B2VBC0"/>
<feature type="transmembrane region" description="Helical" evidence="5">
    <location>
        <begin position="54"/>
        <end position="75"/>
    </location>
</feature>
<evidence type="ECO:0000313" key="6">
    <source>
        <dbReference type="EMBL" id="KHN78285.1"/>
    </source>
</evidence>
<dbReference type="GO" id="GO:0055064">
    <property type="term" value="P:chloride ion homeostasis"/>
    <property type="evidence" value="ECO:0007669"/>
    <property type="project" value="TreeGrafter"/>
</dbReference>
<reference evidence="6 7" key="1">
    <citation type="submission" date="2014-11" db="EMBL/GenBank/DDBJ databases">
        <title>Genetic blueprint of the zoonotic pathogen Toxocara canis.</title>
        <authorList>
            <person name="Zhu X.-Q."/>
            <person name="Korhonen P.K."/>
            <person name="Cai H."/>
            <person name="Young N.D."/>
            <person name="Nejsum P."/>
            <person name="von Samson-Himmelstjerna G."/>
            <person name="Boag P.R."/>
            <person name="Tan P."/>
            <person name="Li Q."/>
            <person name="Min J."/>
            <person name="Yang Y."/>
            <person name="Wang X."/>
            <person name="Fang X."/>
            <person name="Hall R.S."/>
            <person name="Hofmann A."/>
            <person name="Sternberg P.W."/>
            <person name="Jex A.R."/>
            <person name="Gasser R.B."/>
        </authorList>
    </citation>
    <scope>NUCLEOTIDE SEQUENCE [LARGE SCALE GENOMIC DNA]</scope>
    <source>
        <strain evidence="6">PN_DK_2014</strain>
    </source>
</reference>
<dbReference type="GO" id="GO:0055075">
    <property type="term" value="P:potassium ion homeostasis"/>
    <property type="evidence" value="ECO:0007669"/>
    <property type="project" value="TreeGrafter"/>
</dbReference>
<dbReference type="PANTHER" id="PTHR11827">
    <property type="entry name" value="SOLUTE CARRIER FAMILY 12, CATION COTRANSPORTERS"/>
    <property type="match status" value="1"/>
</dbReference>
<feature type="transmembrane region" description="Helical" evidence="5">
    <location>
        <begin position="468"/>
        <end position="486"/>
    </location>
</feature>
<evidence type="ECO:0000256" key="5">
    <source>
        <dbReference type="SAM" id="Phobius"/>
    </source>
</evidence>
<organism evidence="6 7">
    <name type="scientific">Toxocara canis</name>
    <name type="common">Canine roundworm</name>
    <dbReference type="NCBI Taxonomy" id="6265"/>
    <lineage>
        <taxon>Eukaryota</taxon>
        <taxon>Metazoa</taxon>
        <taxon>Ecdysozoa</taxon>
        <taxon>Nematoda</taxon>
        <taxon>Chromadorea</taxon>
        <taxon>Rhabditida</taxon>
        <taxon>Spirurina</taxon>
        <taxon>Ascaridomorpha</taxon>
        <taxon>Ascaridoidea</taxon>
        <taxon>Toxocaridae</taxon>
        <taxon>Toxocara</taxon>
    </lineage>
</organism>
<dbReference type="PANTHER" id="PTHR11827:SF72">
    <property type="entry name" value="GH08340P"/>
    <property type="match status" value="1"/>
</dbReference>
<dbReference type="GO" id="GO:1990573">
    <property type="term" value="P:potassium ion import across plasma membrane"/>
    <property type="evidence" value="ECO:0007669"/>
    <property type="project" value="TreeGrafter"/>
</dbReference>
<evidence type="ECO:0000313" key="7">
    <source>
        <dbReference type="Proteomes" id="UP000031036"/>
    </source>
</evidence>
<feature type="transmembrane region" description="Helical" evidence="5">
    <location>
        <begin position="431"/>
        <end position="456"/>
    </location>
</feature>
<feature type="transmembrane region" description="Helical" evidence="5">
    <location>
        <begin position="408"/>
        <end position="425"/>
    </location>
</feature>
<evidence type="ECO:0000256" key="4">
    <source>
        <dbReference type="ARBA" id="ARBA00023136"/>
    </source>
</evidence>
<evidence type="ECO:0000256" key="3">
    <source>
        <dbReference type="ARBA" id="ARBA00022989"/>
    </source>
</evidence>
<feature type="transmembrane region" description="Helical" evidence="5">
    <location>
        <begin position="383"/>
        <end position="401"/>
    </location>
</feature>
<keyword evidence="3 5" id="KW-1133">Transmembrane helix</keyword>
<feature type="transmembrane region" description="Helical" evidence="5">
    <location>
        <begin position="128"/>
        <end position="148"/>
    </location>
</feature>
<dbReference type="Proteomes" id="UP000031036">
    <property type="component" value="Unassembled WGS sequence"/>
</dbReference>
<name>A0A0B2VBC0_TOXCA</name>
<keyword evidence="4 5" id="KW-0472">Membrane</keyword>
<sequence>MVEVRPFDVETTLTDVTTFDDTDDLLGDGFTSLTPRATVNLFGSEQDCEGVRHLMFIASALLLLCYKSTTLLLLANCGFTAANCMLCAEMITRYVSYNRLVNSAQTHQLLRNNLTVLRALELDTESDGLLLFYFYVFLVIPMIYAGIGKRVVKYFFWVPIIFFEISLGAIIASIVYLKWNEDYETRCVLGEKCLIVERRSSFFNRIVACSPLKEICHEVPLDLKTITWSFEMAVSNFDINIASLAHLRANDWRSIVYQSRIFNNIIVPNVHVASLFGCVVMMLPLFTGTVLGANIPSALAAPTKKIAKGVLSAILSLFALVIILGTLIACGIERDLLVDKFGEGSIRRLSLPLTVASPLFIIVTIAAVSTAAAGQYMLTSKSLLLSLITSRKFAVPYFFFYRKNKLRHTTAMLLIAVVVAMFAAFGSVDDILIVSGCTMLGALSLVNFSAAFCSAFDFPSWKPATCMFFWPVALLGAFACWLTAFVTKATVVSPLTVCSWFYYLASNIFSRRHPMRAHEEFFLGFANMLLYTIPLGEFRQISFIVPFSQQIAVG</sequence>
<keyword evidence="7" id="KW-1185">Reference proteome</keyword>
<feature type="transmembrane region" description="Helical" evidence="5">
    <location>
        <begin position="492"/>
        <end position="509"/>
    </location>
</feature>
<protein>
    <submittedName>
        <fullName evidence="6">Solute carrier family 12 member 5</fullName>
    </submittedName>
</protein>
<dbReference type="OrthoDB" id="10684368at2759"/>
<evidence type="ECO:0000256" key="2">
    <source>
        <dbReference type="ARBA" id="ARBA00022692"/>
    </source>
</evidence>
<dbReference type="Gene3D" id="1.20.1740.10">
    <property type="entry name" value="Amino acid/polyamine transporter I"/>
    <property type="match status" value="1"/>
</dbReference>
<dbReference type="GO" id="GO:0006884">
    <property type="term" value="P:cell volume homeostasis"/>
    <property type="evidence" value="ECO:0007669"/>
    <property type="project" value="TreeGrafter"/>
</dbReference>
<comment type="subcellular location">
    <subcellularLocation>
        <location evidence="1">Membrane</location>
        <topology evidence="1">Multi-pass membrane protein</topology>
    </subcellularLocation>
</comment>
<dbReference type="GO" id="GO:0016020">
    <property type="term" value="C:membrane"/>
    <property type="evidence" value="ECO:0007669"/>
    <property type="project" value="UniProtKB-SubCell"/>
</dbReference>
<gene>
    <name evidence="6" type="primary">Slc12a5</name>
    <name evidence="6" type="ORF">Tcan_09070</name>
</gene>
<dbReference type="GO" id="GO:0015379">
    <property type="term" value="F:potassium:chloride symporter activity"/>
    <property type="evidence" value="ECO:0007669"/>
    <property type="project" value="TreeGrafter"/>
</dbReference>
<keyword evidence="2 5" id="KW-0812">Transmembrane</keyword>
<dbReference type="InterPro" id="IPR004842">
    <property type="entry name" value="SLC12A_fam"/>
</dbReference>
<feature type="transmembrane region" description="Helical" evidence="5">
    <location>
        <begin position="353"/>
        <end position="377"/>
    </location>
</feature>
<dbReference type="STRING" id="6265.A0A0B2VBC0"/>
<evidence type="ECO:0000256" key="1">
    <source>
        <dbReference type="ARBA" id="ARBA00004141"/>
    </source>
</evidence>
<proteinExistence type="predicted"/>
<comment type="caution">
    <text evidence="6">The sequence shown here is derived from an EMBL/GenBank/DDBJ whole genome shotgun (WGS) entry which is preliminary data.</text>
</comment>
<dbReference type="EMBL" id="JPKZ01002138">
    <property type="protein sequence ID" value="KHN78285.1"/>
    <property type="molecule type" value="Genomic_DNA"/>
</dbReference>
<feature type="transmembrane region" description="Helical" evidence="5">
    <location>
        <begin position="154"/>
        <end position="177"/>
    </location>
</feature>